<dbReference type="Pfam" id="PF23621">
    <property type="entry name" value="BP74_N"/>
    <property type="match status" value="1"/>
</dbReference>
<dbReference type="STRING" id="2064.TR51_03160"/>
<evidence type="ECO:0000259" key="2">
    <source>
        <dbReference type="Pfam" id="PF23621"/>
    </source>
</evidence>
<sequence length="154" mass="17263">MPRVFTKAVGLAAIGVLAFATAQPSQAGTTADQPVRAVGAHHAYFVMTDVTEEEFVIELTERDEIEHARRLVQGETTDRPHVIARIIPQPARYNPRWSYHTDPGTTHFFDSATEVCDATIPYVEEHLDEAGGAFLPGYTWCDWSSRLVREIHTR</sequence>
<dbReference type="InterPro" id="IPR053344">
    <property type="entry name" value="cAMP-inducible_BP74-like"/>
</dbReference>
<comment type="caution">
    <text evidence="3">The sequence shown here is derived from an EMBL/GenBank/DDBJ whole genome shotgun (WGS) entry which is preliminary data.</text>
</comment>
<dbReference type="OrthoDB" id="1495671at2"/>
<dbReference type="PANTHER" id="PTHR35883">
    <property type="entry name" value="CYCLIC AMP-INDUCIBLE PROTEIN BP74-RELATED"/>
    <property type="match status" value="1"/>
</dbReference>
<evidence type="ECO:0000256" key="1">
    <source>
        <dbReference type="SAM" id="SignalP"/>
    </source>
</evidence>
<feature type="domain" description="BP74 N-terminal" evidence="2">
    <location>
        <begin position="42"/>
        <end position="153"/>
    </location>
</feature>
<feature type="signal peptide" evidence="1">
    <location>
        <begin position="1"/>
        <end position="27"/>
    </location>
</feature>
<gene>
    <name evidence="3" type="ORF">TR51_03160</name>
</gene>
<dbReference type="AlphaFoldDB" id="A0A0D0PVQ6"/>
<keyword evidence="1" id="KW-0732">Signal</keyword>
<dbReference type="PATRIC" id="fig|2064.6.peg.709"/>
<dbReference type="EMBL" id="JXZB01000001">
    <property type="protein sequence ID" value="KIQ66564.1"/>
    <property type="molecule type" value="Genomic_DNA"/>
</dbReference>
<feature type="chain" id="PRO_5002218615" evidence="1">
    <location>
        <begin position="28"/>
        <end position="154"/>
    </location>
</feature>
<organism evidence="3 4">
    <name type="scientific">Kitasatospora griseola</name>
    <name type="common">Streptomyces griseolosporeus</name>
    <dbReference type="NCBI Taxonomy" id="2064"/>
    <lineage>
        <taxon>Bacteria</taxon>
        <taxon>Bacillati</taxon>
        <taxon>Actinomycetota</taxon>
        <taxon>Actinomycetes</taxon>
        <taxon>Kitasatosporales</taxon>
        <taxon>Streptomycetaceae</taxon>
        <taxon>Kitasatospora</taxon>
    </lineage>
</organism>
<dbReference type="Proteomes" id="UP000032066">
    <property type="component" value="Unassembled WGS sequence"/>
</dbReference>
<evidence type="ECO:0000313" key="4">
    <source>
        <dbReference type="Proteomes" id="UP000032066"/>
    </source>
</evidence>
<dbReference type="RefSeq" id="WP_043907835.1">
    <property type="nucleotide sequence ID" value="NZ_JXZB01000001.1"/>
</dbReference>
<accession>A0A0D0PVQ6</accession>
<dbReference type="InterPro" id="IPR056422">
    <property type="entry name" value="BP74_N"/>
</dbReference>
<protein>
    <submittedName>
        <fullName evidence="3">Calmodulin-binding protein</fullName>
    </submittedName>
</protein>
<proteinExistence type="predicted"/>
<evidence type="ECO:0000313" key="3">
    <source>
        <dbReference type="EMBL" id="KIQ66564.1"/>
    </source>
</evidence>
<keyword evidence="4" id="KW-1185">Reference proteome</keyword>
<name>A0A0D0PVQ6_KITGR</name>
<reference evidence="3 4" key="1">
    <citation type="submission" date="2015-02" db="EMBL/GenBank/DDBJ databases">
        <title>Draft genome sequence of Kitasatospora griseola MF730-N6, a bafilomycin, terpentecin and satosporin producer.</title>
        <authorList>
            <person name="Arens J.C."/>
            <person name="Haltli B."/>
            <person name="Kerr R.G."/>
        </authorList>
    </citation>
    <scope>NUCLEOTIDE SEQUENCE [LARGE SCALE GENOMIC DNA]</scope>
    <source>
        <strain evidence="3 4">MF730-N6</strain>
    </source>
</reference>
<dbReference type="PANTHER" id="PTHR35883:SF1">
    <property type="entry name" value="CALMODULIN-BINDING PROTEIN CAM-BP15-RELATED"/>
    <property type="match status" value="1"/>
</dbReference>